<dbReference type="GO" id="GO:0005506">
    <property type="term" value="F:iron ion binding"/>
    <property type="evidence" value="ECO:0007669"/>
    <property type="project" value="InterPro"/>
</dbReference>
<keyword evidence="8" id="KW-1185">Reference proteome</keyword>
<dbReference type="eggNOG" id="COG2033">
    <property type="taxonomic scope" value="Bacteria"/>
</dbReference>
<dbReference type="OrthoDB" id="9814936at2"/>
<gene>
    <name evidence="7" type="ordered locus">Tresu_0937</name>
</gene>
<dbReference type="EMBL" id="CP002631">
    <property type="protein sequence ID" value="AEB13859.1"/>
    <property type="molecule type" value="Genomic_DNA"/>
</dbReference>
<dbReference type="InterPro" id="IPR036073">
    <property type="entry name" value="Desulfoferrodoxin_Fe-bd_dom_sf"/>
</dbReference>
<dbReference type="SUPFAM" id="SSF57802">
    <property type="entry name" value="Rubredoxin-like"/>
    <property type="match status" value="1"/>
</dbReference>
<dbReference type="PANTHER" id="PTHR36541">
    <property type="entry name" value="SUPEROXIDE REDUCTASE-RELATED"/>
    <property type="match status" value="1"/>
</dbReference>
<evidence type="ECO:0000256" key="5">
    <source>
        <dbReference type="ARBA" id="ARBA00023004"/>
    </source>
</evidence>
<dbReference type="HOGENOM" id="CLU_118960_1_0_12"/>
<dbReference type="RefSeq" id="WP_013701151.1">
    <property type="nucleotide sequence ID" value="NC_015385.1"/>
</dbReference>
<keyword evidence="5" id="KW-0408">Iron</keyword>
<dbReference type="KEGG" id="tsu:Tresu_0937"/>
<protein>
    <submittedName>
        <fullName evidence="7">Desulfoferrodoxin ferrous iron-binding region</fullName>
    </submittedName>
</protein>
<dbReference type="PANTHER" id="PTHR36541:SF1">
    <property type="entry name" value="SUPEROXIDE REDUCTASE-RELATED"/>
    <property type="match status" value="1"/>
</dbReference>
<evidence type="ECO:0000256" key="1">
    <source>
        <dbReference type="ARBA" id="ARBA00005941"/>
    </source>
</evidence>
<keyword evidence="3" id="KW-0479">Metal-binding</keyword>
<keyword evidence="4" id="KW-0249">Electron transport</keyword>
<keyword evidence="2" id="KW-0813">Transport</keyword>
<dbReference type="Pfam" id="PF01880">
    <property type="entry name" value="Desulfoferrodox"/>
    <property type="match status" value="1"/>
</dbReference>
<dbReference type="InterPro" id="IPR051233">
    <property type="entry name" value="Desulfoferrodoxin_SOR"/>
</dbReference>
<dbReference type="AlphaFoldDB" id="F2NRP1"/>
<evidence type="ECO:0000313" key="7">
    <source>
        <dbReference type="EMBL" id="AEB13859.1"/>
    </source>
</evidence>
<evidence type="ECO:0000259" key="6">
    <source>
        <dbReference type="Pfam" id="PF01880"/>
    </source>
</evidence>
<sequence length="126" mass="14156">MQLKFYYCRHCGKIIAIVKDSGIPTVCCGEAMQELVPGTTDGSSEKHIPVIKVEGNTVSVTVGSKLHPSEAEHYIEWILLQTDKGIQQKWLRPGNSPSVDFAVMTGERVEAAYEYCNIHRLWKAEY</sequence>
<name>F2NRP1_TRES6</name>
<dbReference type="SUPFAM" id="SSF49367">
    <property type="entry name" value="Superoxide reductase-like"/>
    <property type="match status" value="1"/>
</dbReference>
<evidence type="ECO:0000256" key="2">
    <source>
        <dbReference type="ARBA" id="ARBA00022448"/>
    </source>
</evidence>
<feature type="domain" description="Desulfoferrodoxin ferrous iron-binding" evidence="6">
    <location>
        <begin position="40"/>
        <end position="124"/>
    </location>
</feature>
<accession>F2NRP1</accession>
<dbReference type="GO" id="GO:0050605">
    <property type="term" value="F:superoxide reductase activity"/>
    <property type="evidence" value="ECO:0007669"/>
    <property type="project" value="UniProtKB-EC"/>
</dbReference>
<dbReference type="InterPro" id="IPR002742">
    <property type="entry name" value="Desulfoferrodoxin_Fe-bd_dom"/>
</dbReference>
<reference evidence="8" key="2">
    <citation type="submission" date="2011-04" db="EMBL/GenBank/DDBJ databases">
        <title>The complete genome of chromosome of Treponema succinifaciens DSM 2489.</title>
        <authorList>
            <person name="Lucas S."/>
            <person name="Copeland A."/>
            <person name="Lapidus A."/>
            <person name="Bruce D."/>
            <person name="Goodwin L."/>
            <person name="Pitluck S."/>
            <person name="Peters L."/>
            <person name="Kyrpides N."/>
            <person name="Mavromatis K."/>
            <person name="Ivanova N."/>
            <person name="Ovchinnikova G."/>
            <person name="Teshima H."/>
            <person name="Detter J.C."/>
            <person name="Tapia R."/>
            <person name="Han C."/>
            <person name="Land M."/>
            <person name="Hauser L."/>
            <person name="Markowitz V."/>
            <person name="Cheng J.-F."/>
            <person name="Hugenholtz P."/>
            <person name="Woyke T."/>
            <person name="Wu D."/>
            <person name="Gronow S."/>
            <person name="Wellnitz S."/>
            <person name="Brambilla E."/>
            <person name="Klenk H.-P."/>
            <person name="Eisen J.A."/>
        </authorList>
    </citation>
    <scope>NUCLEOTIDE SEQUENCE [LARGE SCALE GENOMIC DNA]</scope>
    <source>
        <strain evidence="8">ATCC 33096 / DSM 2489 / 6091</strain>
    </source>
</reference>
<dbReference type="STRING" id="869209.Tresu_0937"/>
<organism evidence="7 8">
    <name type="scientific">Treponema succinifaciens (strain ATCC 33096 / DSM 2489 / 6091)</name>
    <dbReference type="NCBI Taxonomy" id="869209"/>
    <lineage>
        <taxon>Bacteria</taxon>
        <taxon>Pseudomonadati</taxon>
        <taxon>Spirochaetota</taxon>
        <taxon>Spirochaetia</taxon>
        <taxon>Spirochaetales</taxon>
        <taxon>Treponemataceae</taxon>
        <taxon>Treponema</taxon>
    </lineage>
</organism>
<dbReference type="GeneID" id="302998106"/>
<evidence type="ECO:0000256" key="3">
    <source>
        <dbReference type="ARBA" id="ARBA00022723"/>
    </source>
</evidence>
<dbReference type="Proteomes" id="UP000006852">
    <property type="component" value="Chromosome"/>
</dbReference>
<evidence type="ECO:0000256" key="4">
    <source>
        <dbReference type="ARBA" id="ARBA00022982"/>
    </source>
</evidence>
<comment type="similarity">
    <text evidence="1">Belongs to the desulfoferrodoxin family.</text>
</comment>
<evidence type="ECO:0000313" key="8">
    <source>
        <dbReference type="Proteomes" id="UP000006852"/>
    </source>
</evidence>
<reference evidence="7 8" key="1">
    <citation type="journal article" date="2011" name="Stand. Genomic Sci.">
        <title>Complete genome sequence of Treponema succinifaciens type strain (6091).</title>
        <authorList>
            <person name="Han C."/>
            <person name="Gronow S."/>
            <person name="Teshima H."/>
            <person name="Lapidus A."/>
            <person name="Nolan M."/>
            <person name="Lucas S."/>
            <person name="Hammon N."/>
            <person name="Deshpande S."/>
            <person name="Cheng J.F."/>
            <person name="Zeytun A."/>
            <person name="Tapia R."/>
            <person name="Goodwin L."/>
            <person name="Pitluck S."/>
            <person name="Liolios K."/>
            <person name="Pagani I."/>
            <person name="Ivanova N."/>
            <person name="Mavromatis K."/>
            <person name="Mikhailova N."/>
            <person name="Huntemann M."/>
            <person name="Pati A."/>
            <person name="Chen A."/>
            <person name="Palaniappan K."/>
            <person name="Land M."/>
            <person name="Hauser L."/>
            <person name="Brambilla E.M."/>
            <person name="Rohde M."/>
            <person name="Goker M."/>
            <person name="Woyke T."/>
            <person name="Bristow J."/>
            <person name="Eisen J.A."/>
            <person name="Markowitz V."/>
            <person name="Hugenholtz P."/>
            <person name="Kyrpides N.C."/>
            <person name="Klenk H.P."/>
            <person name="Detter J.C."/>
        </authorList>
    </citation>
    <scope>NUCLEOTIDE SEQUENCE [LARGE SCALE GENOMIC DNA]</scope>
    <source>
        <strain evidence="8">ATCC 33096 / DSM 2489 / 6091</strain>
    </source>
</reference>
<dbReference type="Gene3D" id="2.60.40.730">
    <property type="entry name" value="SOR catalytic domain"/>
    <property type="match status" value="1"/>
</dbReference>
<proteinExistence type="inferred from homology"/>